<keyword evidence="1" id="KW-0051">Antiviral defense</keyword>
<sequence>MVEKAYPVSFEIAGPAAMFTRPDTGSSPVSYPAPTRSSLKSMFESVAMSKTAYFEPQKVEICSPIVFHKYSTNYRGPLRKSGKPNFQLFSTVLENVCYKVYGVVKAYEPPRHGENPQHRLQAVFQRRLQAGALFVTPFLGLKEFTPSYFGPLRDFTAPDAAINLVIPSMLSAMYDRPTDGKVAPRFLQNVEIRGGVMFFDQ</sequence>
<dbReference type="GO" id="GO:0051607">
    <property type="term" value="P:defense response to virus"/>
    <property type="evidence" value="ECO:0007669"/>
    <property type="project" value="UniProtKB-KW"/>
</dbReference>
<dbReference type="Gene3D" id="3.30.70.2660">
    <property type="match status" value="1"/>
</dbReference>
<dbReference type="EMBL" id="JACONZ010000002">
    <property type="protein sequence ID" value="MBC5581284.1"/>
    <property type="molecule type" value="Genomic_DNA"/>
</dbReference>
<dbReference type="NCBIfam" id="TIGR02593">
    <property type="entry name" value="CRISPR_cas5"/>
    <property type="match status" value="1"/>
</dbReference>
<evidence type="ECO:0000313" key="2">
    <source>
        <dbReference type="EMBL" id="MBC5581284.1"/>
    </source>
</evidence>
<dbReference type="InterPro" id="IPR021124">
    <property type="entry name" value="CRISPR-assoc_prot_Cas5"/>
</dbReference>
<evidence type="ECO:0000313" key="3">
    <source>
        <dbReference type="Proteomes" id="UP000659630"/>
    </source>
</evidence>
<dbReference type="GO" id="GO:0043571">
    <property type="term" value="P:maintenance of CRISPR repeat elements"/>
    <property type="evidence" value="ECO:0007669"/>
    <property type="project" value="InterPro"/>
</dbReference>
<protein>
    <submittedName>
        <fullName evidence="2">CRISPR-associated protein Cas5</fullName>
    </submittedName>
</protein>
<dbReference type="Proteomes" id="UP000659630">
    <property type="component" value="Unassembled WGS sequence"/>
</dbReference>
<accession>A0A923I7L1</accession>
<reference evidence="2" key="1">
    <citation type="submission" date="2020-08" db="EMBL/GenBank/DDBJ databases">
        <title>Genome public.</title>
        <authorList>
            <person name="Liu C."/>
            <person name="Sun Q."/>
        </authorList>
    </citation>
    <scope>NUCLEOTIDE SEQUENCE</scope>
    <source>
        <strain evidence="2">BX8</strain>
    </source>
</reference>
<dbReference type="AlphaFoldDB" id="A0A923I7L1"/>
<evidence type="ECO:0000256" key="1">
    <source>
        <dbReference type="ARBA" id="ARBA00023118"/>
    </source>
</evidence>
<organism evidence="2 3">
    <name type="scientific">Anaerofilum hominis</name>
    <dbReference type="NCBI Taxonomy" id="2763016"/>
    <lineage>
        <taxon>Bacteria</taxon>
        <taxon>Bacillati</taxon>
        <taxon>Bacillota</taxon>
        <taxon>Clostridia</taxon>
        <taxon>Eubacteriales</taxon>
        <taxon>Oscillospiraceae</taxon>
        <taxon>Anaerofilum</taxon>
    </lineage>
</organism>
<keyword evidence="3" id="KW-1185">Reference proteome</keyword>
<dbReference type="RefSeq" id="WP_186887645.1">
    <property type="nucleotide sequence ID" value="NZ_JACONZ010000002.1"/>
</dbReference>
<dbReference type="InterPro" id="IPR013422">
    <property type="entry name" value="CRISPR-assoc_prot_Cas5_N"/>
</dbReference>
<proteinExistence type="predicted"/>
<name>A0A923I7L1_9FIRM</name>
<dbReference type="Pfam" id="PF09704">
    <property type="entry name" value="Cas_Cas5d"/>
    <property type="match status" value="1"/>
</dbReference>
<comment type="caution">
    <text evidence="2">The sequence shown here is derived from an EMBL/GenBank/DDBJ whole genome shotgun (WGS) entry which is preliminary data.</text>
</comment>
<gene>
    <name evidence="2" type="primary">cas5</name>
    <name evidence="2" type="ORF">H8S23_07160</name>
</gene>